<keyword evidence="5" id="KW-0677">Repeat</keyword>
<dbReference type="Pfam" id="PF23035">
    <property type="entry name" value="zf-CCCH_UNK-like_4th"/>
    <property type="match status" value="1"/>
</dbReference>
<feature type="domain" description="C3H1-type" evidence="11">
    <location>
        <begin position="137"/>
        <end position="167"/>
    </location>
</feature>
<name>A0A7M7KFD5_VARDE</name>
<keyword evidence="3" id="KW-0963">Cytoplasm</keyword>
<dbReference type="Pfam" id="PF23261">
    <property type="entry name" value="zf-CCCH_11"/>
    <property type="match status" value="1"/>
</dbReference>
<dbReference type="KEGG" id="vde:111252411"/>
<evidence type="ECO:0000256" key="6">
    <source>
        <dbReference type="ARBA" id="ARBA00022771"/>
    </source>
</evidence>
<feature type="domain" description="C3H1-type" evidence="11">
    <location>
        <begin position="302"/>
        <end position="330"/>
    </location>
</feature>
<comment type="similarity">
    <text evidence="2">Belongs to the unkempt family.</text>
</comment>
<evidence type="ECO:0000256" key="4">
    <source>
        <dbReference type="ARBA" id="ARBA00022723"/>
    </source>
</evidence>
<evidence type="ECO:0000313" key="13">
    <source>
        <dbReference type="Proteomes" id="UP000594260"/>
    </source>
</evidence>
<dbReference type="CTD" id="85451"/>
<evidence type="ECO:0000256" key="2">
    <source>
        <dbReference type="ARBA" id="ARBA00008808"/>
    </source>
</evidence>
<evidence type="ECO:0000256" key="9">
    <source>
        <dbReference type="SAM" id="Coils"/>
    </source>
</evidence>
<feature type="region of interest" description="Disordered" evidence="10">
    <location>
        <begin position="355"/>
        <end position="390"/>
    </location>
</feature>
<dbReference type="PANTHER" id="PTHR14493">
    <property type="entry name" value="UNKEMPT FAMILY MEMBER"/>
    <property type="match status" value="1"/>
</dbReference>
<dbReference type="Pfam" id="PF18384">
    <property type="entry name" value="zf_CCCH_5"/>
    <property type="match status" value="1"/>
</dbReference>
<dbReference type="Gene3D" id="3.30.1370.210">
    <property type="match status" value="1"/>
</dbReference>
<dbReference type="GO" id="GO:0005737">
    <property type="term" value="C:cytoplasm"/>
    <property type="evidence" value="ECO:0007669"/>
    <property type="project" value="UniProtKB-SubCell"/>
</dbReference>
<evidence type="ECO:0000256" key="5">
    <source>
        <dbReference type="ARBA" id="ARBA00022737"/>
    </source>
</evidence>
<keyword evidence="4 8" id="KW-0479">Metal-binding</keyword>
<proteinExistence type="inferred from homology"/>
<dbReference type="InParanoid" id="A0A7M7KFD5"/>
<feature type="region of interest" description="Disordered" evidence="10">
    <location>
        <begin position="1"/>
        <end position="23"/>
    </location>
</feature>
<keyword evidence="9" id="KW-0175">Coiled coil</keyword>
<reference evidence="12" key="1">
    <citation type="submission" date="2021-01" db="UniProtKB">
        <authorList>
            <consortium name="EnsemblMetazoa"/>
        </authorList>
    </citation>
    <scope>IDENTIFICATION</scope>
</reference>
<protein>
    <recommendedName>
        <fullName evidence="11">C3H1-type domain-containing protein</fullName>
    </recommendedName>
</protein>
<organism evidence="12 13">
    <name type="scientific">Varroa destructor</name>
    <name type="common">Honeybee mite</name>
    <dbReference type="NCBI Taxonomy" id="109461"/>
    <lineage>
        <taxon>Eukaryota</taxon>
        <taxon>Metazoa</taxon>
        <taxon>Ecdysozoa</taxon>
        <taxon>Arthropoda</taxon>
        <taxon>Chelicerata</taxon>
        <taxon>Arachnida</taxon>
        <taxon>Acari</taxon>
        <taxon>Parasitiformes</taxon>
        <taxon>Mesostigmata</taxon>
        <taxon>Gamasina</taxon>
        <taxon>Dermanyssoidea</taxon>
        <taxon>Varroidae</taxon>
        <taxon>Varroa</taxon>
    </lineage>
</organism>
<evidence type="ECO:0000256" key="10">
    <source>
        <dbReference type="SAM" id="MobiDB-lite"/>
    </source>
</evidence>
<feature type="domain" description="C3H1-type" evidence="11">
    <location>
        <begin position="97"/>
        <end position="126"/>
    </location>
</feature>
<keyword evidence="6 8" id="KW-0863">Zinc-finger</keyword>
<feature type="region of interest" description="Disordered" evidence="10">
    <location>
        <begin position="516"/>
        <end position="587"/>
    </location>
</feature>
<feature type="zinc finger region" description="C3H1-type" evidence="8">
    <location>
        <begin position="97"/>
        <end position="126"/>
    </location>
</feature>
<evidence type="ECO:0000256" key="8">
    <source>
        <dbReference type="PROSITE-ProRule" id="PRU00723"/>
    </source>
</evidence>
<feature type="region of interest" description="Disordered" evidence="10">
    <location>
        <begin position="613"/>
        <end position="644"/>
    </location>
</feature>
<evidence type="ECO:0000256" key="7">
    <source>
        <dbReference type="ARBA" id="ARBA00022833"/>
    </source>
</evidence>
<feature type="compositionally biased region" description="Low complexity" evidence="10">
    <location>
        <begin position="1"/>
        <end position="10"/>
    </location>
</feature>
<feature type="zinc finger region" description="C3H1-type" evidence="8">
    <location>
        <begin position="302"/>
        <end position="330"/>
    </location>
</feature>
<dbReference type="GO" id="GO:0008270">
    <property type="term" value="F:zinc ion binding"/>
    <property type="evidence" value="ECO:0007669"/>
    <property type="project" value="UniProtKB-KW"/>
</dbReference>
<feature type="zinc finger region" description="C3H1-type" evidence="8">
    <location>
        <begin position="137"/>
        <end position="167"/>
    </location>
</feature>
<dbReference type="InterPro" id="IPR057296">
    <property type="entry name" value="UNK_Znf_5"/>
</dbReference>
<dbReference type="InterPro" id="IPR045234">
    <property type="entry name" value="Unkempt-like"/>
</dbReference>
<dbReference type="Pfam" id="PF25427">
    <property type="entry name" value="zf-CCCH_UNK"/>
    <property type="match status" value="1"/>
</dbReference>
<feature type="compositionally biased region" description="Polar residues" evidence="10">
    <location>
        <begin position="529"/>
        <end position="539"/>
    </location>
</feature>
<dbReference type="InterPro" id="IPR000571">
    <property type="entry name" value="Znf_CCCH"/>
</dbReference>
<dbReference type="InterPro" id="IPR036855">
    <property type="entry name" value="Znf_CCCH_sf"/>
</dbReference>
<evidence type="ECO:0000313" key="12">
    <source>
        <dbReference type="EnsemblMetazoa" id="XP_022665983"/>
    </source>
</evidence>
<keyword evidence="7 8" id="KW-0862">Zinc</keyword>
<dbReference type="OrthoDB" id="20534at2759"/>
<dbReference type="RefSeq" id="XP_022665983.1">
    <property type="nucleotide sequence ID" value="XM_022810248.1"/>
</dbReference>
<dbReference type="PROSITE" id="PS50103">
    <property type="entry name" value="ZF_C3H1"/>
    <property type="match status" value="3"/>
</dbReference>
<dbReference type="PANTHER" id="PTHR14493:SF50">
    <property type="entry name" value="RING FINGER PROTEIN UNKEMPT"/>
    <property type="match status" value="1"/>
</dbReference>
<evidence type="ECO:0000256" key="3">
    <source>
        <dbReference type="ARBA" id="ARBA00022490"/>
    </source>
</evidence>
<feature type="region of interest" description="Disordered" evidence="10">
    <location>
        <begin position="760"/>
        <end position="797"/>
    </location>
</feature>
<evidence type="ECO:0000259" key="11">
    <source>
        <dbReference type="PROSITE" id="PS50103"/>
    </source>
</evidence>
<comment type="subcellular location">
    <subcellularLocation>
        <location evidence="1">Cytoplasm</location>
    </subcellularLocation>
</comment>
<dbReference type="SMART" id="SM00356">
    <property type="entry name" value="ZnF_C3H1"/>
    <property type="match status" value="5"/>
</dbReference>
<accession>A0A7M7KFD5</accession>
<dbReference type="OMA" id="PGCEREE"/>
<dbReference type="AlphaFoldDB" id="A0A7M7KFD5"/>
<dbReference type="EnsemblMetazoa" id="XM_022810248">
    <property type="protein sequence ID" value="XP_022665983"/>
    <property type="gene ID" value="LOC111252411"/>
</dbReference>
<sequence>MSGNNSSMAGNGAGGSGPPTSEAGAVVASNQAKATLNVQAEKPLHYTYLKEFRVEQCPQFLQHKCTQHKPFTCFHWHFMNQRRRRPIRDPKTKTFNYSPDMYCTKYDETTGICPDGDECPFLHRTAGDTERRYHLRYYKTGICVYDTDGRGHCVKNGPHCAFAHGLHDLRNPVYDIREIQGKILNDDGTEVDANGVLVTNSLDKDRNAISEDPRWQDTNYVLGNYKTEACKRPPRLCRQGYACPQYHNSRDKRRPPQKFKYRSTPCPNVKQGDEWGDPANCEGGDQCTYCHTRTEQQFHPEIYKSTKCNDMQQTSFCPRGPFCAFAHVDKEMSVVRELAAEAAGGTNLASILSNVLPPGPASSPNTSTSAGGGGQGSNKPPHENGSTPNSALELQQQQQHGFNMGPIGRPRSYSTSHAAAVQHHLQLKTMESALPHWKAPGCEREEQAMRKHRAKTMDGPHAKDWPSSLAVGYGFPNTVESVVGKALDEFGLEDIDVEACLDKDLVEECAQPNHNLNHVHTGHNHNHNPVASSLNQGLVNSGLIPHPTPNTSASPHQLQHPQLSGNNSQPVNIPGRERPSSPPSSLVGSIDKSAAAFYGSPFAAGFSGYAGGVSGAPPSPSSRLWPDSQPPGAPGVPVSGNNLSNMNSMNSGGMWNDPQIRAMCEAYKTQADEAIRREKIAEQQRDEALTQLQKLQMENQQLQQQQQCSTLGQMGLRQLDLEHLTPPQLRALQEQLRSELDTVDKVSQLQQERLRMAQQLAVATSQTGSQGGGPPGSQQRHLAERDYWAGPPGRGHC</sequence>
<dbReference type="InterPro" id="IPR057295">
    <property type="entry name" value="UNK_Znf_4"/>
</dbReference>
<feature type="compositionally biased region" description="Polar residues" evidence="10">
    <location>
        <begin position="549"/>
        <end position="571"/>
    </location>
</feature>
<evidence type="ECO:0000256" key="1">
    <source>
        <dbReference type="ARBA" id="ARBA00004496"/>
    </source>
</evidence>
<feature type="coiled-coil region" evidence="9">
    <location>
        <begin position="664"/>
        <end position="705"/>
    </location>
</feature>
<dbReference type="Proteomes" id="UP000594260">
    <property type="component" value="Unplaced"/>
</dbReference>
<dbReference type="GeneID" id="111252411"/>
<dbReference type="SUPFAM" id="SSF90229">
    <property type="entry name" value="CCCH zinc finger"/>
    <property type="match status" value="1"/>
</dbReference>
<keyword evidence="13" id="KW-1185">Reference proteome</keyword>
<dbReference type="InterPro" id="IPR040594">
    <property type="entry name" value="UNK_Znf_1"/>
</dbReference>
<dbReference type="Pfam" id="PF00642">
    <property type="entry name" value="zf-CCCH"/>
    <property type="match status" value="1"/>
</dbReference>